<dbReference type="RefSeq" id="WP_016420720.1">
    <property type="nucleotide sequence ID" value="NZ_CAJPRD010000004.1"/>
</dbReference>
<comment type="caution">
    <text evidence="2">The sequence shown here is derived from an EMBL/GenBank/DDBJ whole genome shotgun (WGS) entry which is preliminary data.</text>
</comment>
<accession>A0A1H2WGP3</accession>
<dbReference type="AlphaFoldDB" id="A0A1H2WGP3"/>
<dbReference type="OrthoDB" id="794480at2"/>
<keyword evidence="1" id="KW-0812">Transmembrane</keyword>
<dbReference type="EMBL" id="FNND01000004">
    <property type="protein sequence ID" value="SDW79707.1"/>
    <property type="molecule type" value="Genomic_DNA"/>
</dbReference>
<sequence>MTTEKTLSQQWEILTQKLKEDFSLPMQLDIDRILYLIGIQELGKPHEVFSKEDKINLIHIATCCVLAPFGYYFLEYKDKEGWPFYRRVKDHLSLTEQEQQVLLKEAILSYFRNIDYLTL</sequence>
<name>A0A1H2WGP3_9FLAO</name>
<protein>
    <submittedName>
        <fullName evidence="2">Uncharacterized protein</fullName>
    </submittedName>
</protein>
<proteinExistence type="predicted"/>
<feature type="transmembrane region" description="Helical" evidence="1">
    <location>
        <begin position="55"/>
        <end position="74"/>
    </location>
</feature>
<gene>
    <name evidence="2" type="ORF">SAMN05444420_10484</name>
</gene>
<reference evidence="2 3" key="1">
    <citation type="submission" date="2016-10" db="EMBL/GenBank/DDBJ databases">
        <authorList>
            <person name="Varghese N."/>
            <person name="Submissions S."/>
        </authorList>
    </citation>
    <scope>NUCLEOTIDE SEQUENCE [LARGE SCALE GENOMIC DNA]</scope>
    <source>
        <strain evidence="2 3">DSM 11449</strain>
    </source>
</reference>
<organism evidence="2 3">
    <name type="scientific">Capnocytophaga granulosa</name>
    <dbReference type="NCBI Taxonomy" id="45242"/>
    <lineage>
        <taxon>Bacteria</taxon>
        <taxon>Pseudomonadati</taxon>
        <taxon>Bacteroidota</taxon>
        <taxon>Flavobacteriia</taxon>
        <taxon>Flavobacteriales</taxon>
        <taxon>Flavobacteriaceae</taxon>
        <taxon>Capnocytophaga</taxon>
    </lineage>
</organism>
<evidence type="ECO:0000313" key="2">
    <source>
        <dbReference type="EMBL" id="SDW79707.1"/>
    </source>
</evidence>
<keyword evidence="3" id="KW-1185">Reference proteome</keyword>
<keyword evidence="1" id="KW-1133">Transmembrane helix</keyword>
<evidence type="ECO:0000256" key="1">
    <source>
        <dbReference type="SAM" id="Phobius"/>
    </source>
</evidence>
<keyword evidence="1" id="KW-0472">Membrane</keyword>
<dbReference type="Proteomes" id="UP000182771">
    <property type="component" value="Unassembled WGS sequence"/>
</dbReference>
<evidence type="ECO:0000313" key="3">
    <source>
        <dbReference type="Proteomes" id="UP000182771"/>
    </source>
</evidence>
<dbReference type="GeneID" id="85017393"/>